<feature type="DNA-binding region" description="H-T-H motif" evidence="4">
    <location>
        <begin position="27"/>
        <end position="46"/>
    </location>
</feature>
<dbReference type="EMBL" id="JAAXKY010000002">
    <property type="protein sequence ID" value="NMH75709.1"/>
    <property type="molecule type" value="Genomic_DNA"/>
</dbReference>
<reference evidence="6 7" key="1">
    <citation type="submission" date="2020-04" db="EMBL/GenBank/DDBJ databases">
        <authorList>
            <person name="Klaysubun C."/>
            <person name="Duangmal K."/>
            <person name="Lipun K."/>
        </authorList>
    </citation>
    <scope>NUCLEOTIDE SEQUENCE [LARGE SCALE GENOMIC DNA]</scope>
    <source>
        <strain evidence="6 7">JCM 11839</strain>
    </source>
</reference>
<dbReference type="RefSeq" id="WP_169393795.1">
    <property type="nucleotide sequence ID" value="NZ_BAAAJH010000038.1"/>
</dbReference>
<dbReference type="PANTHER" id="PTHR30055">
    <property type="entry name" value="HTH-TYPE TRANSCRIPTIONAL REGULATOR RUTR"/>
    <property type="match status" value="1"/>
</dbReference>
<gene>
    <name evidence="6" type="ORF">HF577_01095</name>
</gene>
<evidence type="ECO:0000313" key="7">
    <source>
        <dbReference type="Proteomes" id="UP001296706"/>
    </source>
</evidence>
<protein>
    <submittedName>
        <fullName evidence="6">TetR/AcrR family transcriptional regulator</fullName>
    </submittedName>
</protein>
<evidence type="ECO:0000259" key="5">
    <source>
        <dbReference type="PROSITE" id="PS50977"/>
    </source>
</evidence>
<dbReference type="InterPro" id="IPR009057">
    <property type="entry name" value="Homeodomain-like_sf"/>
</dbReference>
<dbReference type="InterPro" id="IPR004111">
    <property type="entry name" value="Repressor_TetR_C"/>
</dbReference>
<dbReference type="InterPro" id="IPR050109">
    <property type="entry name" value="HTH-type_TetR-like_transc_reg"/>
</dbReference>
<keyword evidence="3" id="KW-0804">Transcription</keyword>
<name>A0ABX1R8D0_9PSEU</name>
<dbReference type="InterPro" id="IPR036271">
    <property type="entry name" value="Tet_transcr_reg_TetR-rel_C_sf"/>
</dbReference>
<dbReference type="Gene3D" id="1.10.357.10">
    <property type="entry name" value="Tetracycline Repressor, domain 2"/>
    <property type="match status" value="1"/>
</dbReference>
<comment type="caution">
    <text evidence="6">The sequence shown here is derived from an EMBL/GenBank/DDBJ whole genome shotgun (WGS) entry which is preliminary data.</text>
</comment>
<accession>A0ABX1R8D0</accession>
<sequence>MKARFTLAEIQQHALGIVDRDGLVGLTMRSLAASLGTGPMTLYNYVDGREALEELVVDAVAARVETPEPSDDWLADTRAVATALWRTVRAHPATVPLVLTRRTSSAGSLAPAEALAAALARGGLQGADLLVAFRVVMAFVMGIAQSELAGPLARDESQDAAAERIGALAHDTLPTLSELASIGAKFADLEFEQGLTVILTGVASTTRPRQAYGLSER</sequence>
<feature type="domain" description="HTH tetR-type" evidence="5">
    <location>
        <begin position="4"/>
        <end position="64"/>
    </location>
</feature>
<dbReference type="Pfam" id="PF02909">
    <property type="entry name" value="TetR_C_1"/>
    <property type="match status" value="1"/>
</dbReference>
<organism evidence="6 7">
    <name type="scientific">Pseudonocardia xinjiangensis</name>
    <dbReference type="NCBI Taxonomy" id="75289"/>
    <lineage>
        <taxon>Bacteria</taxon>
        <taxon>Bacillati</taxon>
        <taxon>Actinomycetota</taxon>
        <taxon>Actinomycetes</taxon>
        <taxon>Pseudonocardiales</taxon>
        <taxon>Pseudonocardiaceae</taxon>
        <taxon>Pseudonocardia</taxon>
    </lineage>
</organism>
<dbReference type="Gene3D" id="1.10.10.60">
    <property type="entry name" value="Homeodomain-like"/>
    <property type="match status" value="1"/>
</dbReference>
<proteinExistence type="predicted"/>
<dbReference type="PANTHER" id="PTHR30055:SF151">
    <property type="entry name" value="TRANSCRIPTIONAL REGULATORY PROTEIN"/>
    <property type="match status" value="1"/>
</dbReference>
<evidence type="ECO:0000313" key="6">
    <source>
        <dbReference type="EMBL" id="NMH75709.1"/>
    </source>
</evidence>
<evidence type="ECO:0000256" key="2">
    <source>
        <dbReference type="ARBA" id="ARBA00023125"/>
    </source>
</evidence>
<keyword evidence="1" id="KW-0805">Transcription regulation</keyword>
<dbReference type="SUPFAM" id="SSF48498">
    <property type="entry name" value="Tetracyclin repressor-like, C-terminal domain"/>
    <property type="match status" value="1"/>
</dbReference>
<dbReference type="InterPro" id="IPR001647">
    <property type="entry name" value="HTH_TetR"/>
</dbReference>
<keyword evidence="7" id="KW-1185">Reference proteome</keyword>
<evidence type="ECO:0000256" key="4">
    <source>
        <dbReference type="PROSITE-ProRule" id="PRU00335"/>
    </source>
</evidence>
<dbReference type="Proteomes" id="UP001296706">
    <property type="component" value="Unassembled WGS sequence"/>
</dbReference>
<dbReference type="PROSITE" id="PS50977">
    <property type="entry name" value="HTH_TETR_2"/>
    <property type="match status" value="1"/>
</dbReference>
<dbReference type="SUPFAM" id="SSF46689">
    <property type="entry name" value="Homeodomain-like"/>
    <property type="match status" value="1"/>
</dbReference>
<keyword evidence="2 4" id="KW-0238">DNA-binding</keyword>
<evidence type="ECO:0000256" key="3">
    <source>
        <dbReference type="ARBA" id="ARBA00023163"/>
    </source>
</evidence>
<evidence type="ECO:0000256" key="1">
    <source>
        <dbReference type="ARBA" id="ARBA00023015"/>
    </source>
</evidence>